<evidence type="ECO:0000313" key="9">
    <source>
        <dbReference type="RefSeq" id="XP_055882273.1"/>
    </source>
</evidence>
<dbReference type="InterPro" id="IPR019734">
    <property type="entry name" value="TPR_rpt"/>
</dbReference>
<evidence type="ECO:0000313" key="8">
    <source>
        <dbReference type="Proteomes" id="UP001165740"/>
    </source>
</evidence>
<dbReference type="InterPro" id="IPR012677">
    <property type="entry name" value="Nucleotide-bd_a/b_plait_sf"/>
</dbReference>
<keyword evidence="3" id="KW-0862">Zinc</keyword>
<evidence type="ECO:0000256" key="1">
    <source>
        <dbReference type="PROSITE-ProRule" id="PRU00176"/>
    </source>
</evidence>
<dbReference type="InterPro" id="IPR000571">
    <property type="entry name" value="Znf_CCCH"/>
</dbReference>
<evidence type="ECO:0000259" key="7">
    <source>
        <dbReference type="PROSITE" id="PS50103"/>
    </source>
</evidence>
<dbReference type="Gene3D" id="1.10.8.10">
    <property type="entry name" value="DNA helicase RuvA subunit, C-terminal domain"/>
    <property type="match status" value="1"/>
</dbReference>
<dbReference type="CDD" id="cd00590">
    <property type="entry name" value="RRM_SF"/>
    <property type="match status" value="1"/>
</dbReference>
<sequence length="621" mass="70140">MITMVFTNQNAYDILGLPSSADLNTVTTKYKQLAIHWHPEKHKYSTESVQKFQQVTLAFKKLTSSECSQDIKMTDCLSVFQQVVFNRAATNGTKYNYSDSSDNSDDDDDDDSDDSDDEPQNNLFNKKDISRKDSENGYKDLTEEERERRKAEKRRAKKKRQRERKRLEKELKTNGSNKTKTDKKGVLSQEKSTIPRDSSSEDEPLFDPNSAFFTKVVSKKKKNSLNVDPPQPGKKEKTQEKKSDEEVEEFVDPKVLRSRQLAIRGNEMAQVDEYTAAIQLFTEAINLDSTDFRFFGNRSYCFDRIEQYDKALRDAEKAIKLDKDWPKGHFRKGRALAGLKMFGDAEKAFMQVLKLDKSCEDAVAELLRVRTHQLMDMGFSKHKSEAAIKKYGSVQAALDSLLAGVGNNISGDNTLFISDDEDEGFNVHRPAPIPPATANPSDVKMDPTNPEGLTALWVGNVLPTVTEKRLNQLFSKFGPVTSVRPLPEKFCAFVNFKTKEAAGRAMHQLQGTEVDGQKLLIKFPDNPLTNSTGNLTIRKNVPIAPTKQGVRNTPKQSGPVNGDECYFWRTTGCTFGSDCKWQHYPQKDCACKLCTYAQNSPKCTSLLDIQVNRFLQLNGSP</sequence>
<dbReference type="SMART" id="SM00028">
    <property type="entry name" value="TPR"/>
    <property type="match status" value="3"/>
</dbReference>
<keyword evidence="3" id="KW-0863">Zinc-finger</keyword>
<feature type="region of interest" description="Disordered" evidence="4">
    <location>
        <begin position="92"/>
        <end position="208"/>
    </location>
</feature>
<proteinExistence type="predicted"/>
<evidence type="ECO:0000259" key="5">
    <source>
        <dbReference type="PROSITE" id="PS50076"/>
    </source>
</evidence>
<dbReference type="SUPFAM" id="SSF46565">
    <property type="entry name" value="Chaperone J-domain"/>
    <property type="match status" value="1"/>
</dbReference>
<dbReference type="InterPro" id="IPR001623">
    <property type="entry name" value="DnaJ_domain"/>
</dbReference>
<keyword evidence="3" id="KW-0479">Metal-binding</keyword>
<dbReference type="PROSITE" id="PS50005">
    <property type="entry name" value="TPR"/>
    <property type="match status" value="1"/>
</dbReference>
<evidence type="ECO:0000256" key="4">
    <source>
        <dbReference type="SAM" id="MobiDB-lite"/>
    </source>
</evidence>
<dbReference type="PRINTS" id="PR00625">
    <property type="entry name" value="JDOMAIN"/>
</dbReference>
<feature type="compositionally biased region" description="Acidic residues" evidence="4">
    <location>
        <begin position="102"/>
        <end position="119"/>
    </location>
</feature>
<dbReference type="GO" id="GO:0003723">
    <property type="term" value="F:RNA binding"/>
    <property type="evidence" value="ECO:0007669"/>
    <property type="project" value="UniProtKB-UniRule"/>
</dbReference>
<accession>A0A9W3A510</accession>
<feature type="region of interest" description="Disordered" evidence="4">
    <location>
        <begin position="220"/>
        <end position="249"/>
    </location>
</feature>
<dbReference type="AlphaFoldDB" id="A0A9W3A510"/>
<keyword evidence="8" id="KW-1185">Reference proteome</keyword>
<dbReference type="PROSITE" id="PS50103">
    <property type="entry name" value="ZF_C3H1"/>
    <property type="match status" value="1"/>
</dbReference>
<dbReference type="InterPro" id="IPR011990">
    <property type="entry name" value="TPR-like_helical_dom_sf"/>
</dbReference>
<dbReference type="PANTHER" id="PTHR47678">
    <property type="entry name" value="TETRATRICOPEPTIDE REPEAT PROTEIN 31"/>
    <property type="match status" value="1"/>
</dbReference>
<dbReference type="Pfam" id="PF13181">
    <property type="entry name" value="TPR_8"/>
    <property type="match status" value="1"/>
</dbReference>
<dbReference type="PROSITE" id="PS50076">
    <property type="entry name" value="DNAJ_2"/>
    <property type="match status" value="1"/>
</dbReference>
<dbReference type="Gene3D" id="1.10.287.110">
    <property type="entry name" value="DnaJ domain"/>
    <property type="match status" value="1"/>
</dbReference>
<reference evidence="9" key="1">
    <citation type="submission" date="2025-08" db="UniProtKB">
        <authorList>
            <consortium name="RefSeq"/>
        </authorList>
    </citation>
    <scope>IDENTIFICATION</scope>
</reference>
<feature type="zinc finger region" description="C3H1-type" evidence="3">
    <location>
        <begin position="559"/>
        <end position="586"/>
    </location>
</feature>
<feature type="compositionally biased region" description="Basic and acidic residues" evidence="4">
    <location>
        <begin position="125"/>
        <end position="150"/>
    </location>
</feature>
<organism evidence="8 9">
    <name type="scientific">Biomphalaria glabrata</name>
    <name type="common">Bloodfluke planorb</name>
    <name type="synonym">Freshwater snail</name>
    <dbReference type="NCBI Taxonomy" id="6526"/>
    <lineage>
        <taxon>Eukaryota</taxon>
        <taxon>Metazoa</taxon>
        <taxon>Spiralia</taxon>
        <taxon>Lophotrochozoa</taxon>
        <taxon>Mollusca</taxon>
        <taxon>Gastropoda</taxon>
        <taxon>Heterobranchia</taxon>
        <taxon>Euthyneura</taxon>
        <taxon>Panpulmonata</taxon>
        <taxon>Hygrophila</taxon>
        <taxon>Lymnaeoidea</taxon>
        <taxon>Planorbidae</taxon>
        <taxon>Biomphalaria</taxon>
    </lineage>
</organism>
<dbReference type="Pfam" id="PF00076">
    <property type="entry name" value="RRM_1"/>
    <property type="match status" value="1"/>
</dbReference>
<feature type="compositionally biased region" description="Basic and acidic residues" evidence="4">
    <location>
        <begin position="233"/>
        <end position="244"/>
    </location>
</feature>
<feature type="repeat" description="TPR" evidence="2">
    <location>
        <begin position="258"/>
        <end position="291"/>
    </location>
</feature>
<protein>
    <submittedName>
        <fullName evidence="9">Nucleolin-like isoform X1</fullName>
    </submittedName>
</protein>
<dbReference type="Gene3D" id="1.25.40.10">
    <property type="entry name" value="Tetratricopeptide repeat domain"/>
    <property type="match status" value="1"/>
</dbReference>
<dbReference type="CDD" id="cd06257">
    <property type="entry name" value="DnaJ"/>
    <property type="match status" value="1"/>
</dbReference>
<feature type="domain" description="RRM" evidence="6">
    <location>
        <begin position="454"/>
        <end position="526"/>
    </location>
</feature>
<dbReference type="RefSeq" id="XP_055882273.1">
    <property type="nucleotide sequence ID" value="XM_056026298.1"/>
</dbReference>
<dbReference type="GO" id="GO:0008270">
    <property type="term" value="F:zinc ion binding"/>
    <property type="evidence" value="ECO:0007669"/>
    <property type="project" value="UniProtKB-KW"/>
</dbReference>
<dbReference type="SUPFAM" id="SSF54928">
    <property type="entry name" value="RNA-binding domain, RBD"/>
    <property type="match status" value="1"/>
</dbReference>
<dbReference type="SMART" id="SM00271">
    <property type="entry name" value="DnaJ"/>
    <property type="match status" value="1"/>
</dbReference>
<feature type="domain" description="C3H1-type" evidence="7">
    <location>
        <begin position="559"/>
        <end position="586"/>
    </location>
</feature>
<keyword evidence="2" id="KW-0802">TPR repeat</keyword>
<dbReference type="OMA" id="KLNGHCI"/>
<dbReference type="SMART" id="SM00360">
    <property type="entry name" value="RRM"/>
    <property type="match status" value="1"/>
</dbReference>
<dbReference type="InterPro" id="IPR035979">
    <property type="entry name" value="RBD_domain_sf"/>
</dbReference>
<dbReference type="Pfam" id="PF00226">
    <property type="entry name" value="DnaJ"/>
    <property type="match status" value="1"/>
</dbReference>
<dbReference type="PANTHER" id="PTHR47678:SF4">
    <property type="entry name" value="SHOCK PROTEIN 70 (HSP70)-INTERACTING PROTEIN, PUTATIVE-RELATED"/>
    <property type="match status" value="1"/>
</dbReference>
<dbReference type="OrthoDB" id="2017782at2759"/>
<name>A0A9W3A510_BIOGL</name>
<feature type="domain" description="J" evidence="5">
    <location>
        <begin position="10"/>
        <end position="78"/>
    </location>
</feature>
<keyword evidence="1" id="KW-0694">RNA-binding</keyword>
<evidence type="ECO:0000256" key="3">
    <source>
        <dbReference type="PROSITE-ProRule" id="PRU00723"/>
    </source>
</evidence>
<dbReference type="GeneID" id="106058115"/>
<dbReference type="PROSITE" id="PS50102">
    <property type="entry name" value="RRM"/>
    <property type="match status" value="1"/>
</dbReference>
<dbReference type="SUPFAM" id="SSF48452">
    <property type="entry name" value="TPR-like"/>
    <property type="match status" value="1"/>
</dbReference>
<evidence type="ECO:0000256" key="2">
    <source>
        <dbReference type="PROSITE-ProRule" id="PRU00339"/>
    </source>
</evidence>
<gene>
    <name evidence="9" type="primary">LOC106058115</name>
</gene>
<dbReference type="InterPro" id="IPR036869">
    <property type="entry name" value="J_dom_sf"/>
</dbReference>
<dbReference type="InterPro" id="IPR000504">
    <property type="entry name" value="RRM_dom"/>
</dbReference>
<dbReference type="Proteomes" id="UP001165740">
    <property type="component" value="Chromosome 1"/>
</dbReference>
<feature type="compositionally biased region" description="Basic residues" evidence="4">
    <location>
        <begin position="151"/>
        <end position="164"/>
    </location>
</feature>
<dbReference type="Gene3D" id="3.30.70.330">
    <property type="match status" value="1"/>
</dbReference>
<evidence type="ECO:0000259" key="6">
    <source>
        <dbReference type="PROSITE" id="PS50102"/>
    </source>
</evidence>